<dbReference type="Gene3D" id="3.50.30.40">
    <property type="entry name" value="Ribonuclease E inhibitor RraA/RraA-like"/>
    <property type="match status" value="1"/>
</dbReference>
<evidence type="ECO:0000256" key="1">
    <source>
        <dbReference type="ARBA" id="ARBA00001342"/>
    </source>
</evidence>
<dbReference type="EMBL" id="CP006764">
    <property type="protein sequence ID" value="AIT60597.1"/>
    <property type="molecule type" value="Genomic_DNA"/>
</dbReference>
<keyword evidence="12" id="KW-1185">Reference proteome</keyword>
<organism evidence="11 12">
    <name type="scientific">Corynebacterium doosanense CAU 212 = DSM 45436</name>
    <dbReference type="NCBI Taxonomy" id="558173"/>
    <lineage>
        <taxon>Bacteria</taxon>
        <taxon>Bacillati</taxon>
        <taxon>Actinomycetota</taxon>
        <taxon>Actinomycetes</taxon>
        <taxon>Mycobacteriales</taxon>
        <taxon>Corynebacteriaceae</taxon>
        <taxon>Corynebacterium</taxon>
    </lineage>
</organism>
<feature type="binding site" evidence="9">
    <location>
        <position position="100"/>
    </location>
    <ligand>
        <name>Mg(2+)</name>
        <dbReference type="ChEBI" id="CHEBI:18420"/>
    </ligand>
</feature>
<protein>
    <recommendedName>
        <fullName evidence="10">4-hydroxy-4-methyl-2-oxoglutarate aldolase</fullName>
        <shortName evidence="10">HMG aldolase</shortName>
        <ecNumber evidence="10">4.1.1.112</ecNumber>
        <ecNumber evidence="10">4.1.3.17</ecNumber>
    </recommendedName>
    <alternativeName>
        <fullName evidence="10">Oxaloacetate decarboxylase</fullName>
    </alternativeName>
</protein>
<evidence type="ECO:0000256" key="10">
    <source>
        <dbReference type="RuleBase" id="RU004338"/>
    </source>
</evidence>
<dbReference type="Proteomes" id="UP000029914">
    <property type="component" value="Chromosome"/>
</dbReference>
<comment type="similarity">
    <text evidence="3 10">Belongs to the class II aldolase/RraA-like family.</text>
</comment>
<sequence length="162" mass="17169">MCTFHSTPDLADTLGDYVLSCDTQFRNFGGKTKFAGRIVTVRCMEDNGLVKKLLNSPGNGKVLVVDAGGNLHTAMVGDQIAKAALDNGWKGIIVNGAIRDSEEIGQLDIAVKALGTNPRRSAKDGVGKVNERVSFGGVDFIADHTVYGDADGIVVMDEPICE</sequence>
<dbReference type="GO" id="GO:0047443">
    <property type="term" value="F:4-hydroxy-4-methyl-2-oxoglutarate aldolase activity"/>
    <property type="evidence" value="ECO:0007669"/>
    <property type="project" value="UniProtKB-EC"/>
</dbReference>
<dbReference type="Pfam" id="PF03737">
    <property type="entry name" value="RraA-like"/>
    <property type="match status" value="1"/>
</dbReference>
<dbReference type="eggNOG" id="COG0684">
    <property type="taxonomic scope" value="Bacteria"/>
</dbReference>
<dbReference type="GO" id="GO:0051252">
    <property type="term" value="P:regulation of RNA metabolic process"/>
    <property type="evidence" value="ECO:0007669"/>
    <property type="project" value="InterPro"/>
</dbReference>
<dbReference type="EC" id="4.1.3.17" evidence="10"/>
<comment type="cofactor">
    <cofactor evidence="2 10">
        <name>a divalent metal cation</name>
        <dbReference type="ChEBI" id="CHEBI:60240"/>
    </cofactor>
</comment>
<dbReference type="GO" id="GO:0008948">
    <property type="term" value="F:oxaloacetate decarboxylase activity"/>
    <property type="evidence" value="ECO:0007669"/>
    <property type="project" value="UniProtKB-EC"/>
</dbReference>
<dbReference type="AlphaFoldDB" id="A0A097IEM8"/>
<proteinExistence type="inferred from homology"/>
<dbReference type="KEGG" id="cdo:CDOO_04530"/>
<comment type="cofactor">
    <cofactor evidence="9">
        <name>Mg(2+)</name>
        <dbReference type="ChEBI" id="CHEBI:18420"/>
    </cofactor>
</comment>
<feature type="binding site" evidence="9">
    <location>
        <begin position="77"/>
        <end position="80"/>
    </location>
    <ligand>
        <name>substrate</name>
    </ligand>
</feature>
<comment type="catalytic activity">
    <reaction evidence="8 10">
        <text>oxaloacetate + H(+) = pyruvate + CO2</text>
        <dbReference type="Rhea" id="RHEA:15641"/>
        <dbReference type="ChEBI" id="CHEBI:15361"/>
        <dbReference type="ChEBI" id="CHEBI:15378"/>
        <dbReference type="ChEBI" id="CHEBI:16452"/>
        <dbReference type="ChEBI" id="CHEBI:16526"/>
        <dbReference type="EC" id="4.1.1.112"/>
    </reaction>
</comment>
<keyword evidence="9" id="KW-0460">Magnesium</keyword>
<comment type="catalytic activity">
    <reaction evidence="1 10">
        <text>4-hydroxy-4-methyl-2-oxoglutarate = 2 pyruvate</text>
        <dbReference type="Rhea" id="RHEA:22748"/>
        <dbReference type="ChEBI" id="CHEBI:15361"/>
        <dbReference type="ChEBI" id="CHEBI:58276"/>
        <dbReference type="EC" id="4.1.3.17"/>
    </reaction>
</comment>
<dbReference type="OrthoDB" id="943692at2"/>
<dbReference type="STRING" id="558173.CDOO_04530"/>
<dbReference type="EC" id="4.1.1.112" evidence="10"/>
<dbReference type="NCBIfam" id="TIGR01935">
    <property type="entry name" value="NOT-MenG"/>
    <property type="match status" value="1"/>
</dbReference>
<dbReference type="SUPFAM" id="SSF89562">
    <property type="entry name" value="RraA-like"/>
    <property type="match status" value="1"/>
</dbReference>
<feature type="binding site" evidence="9">
    <location>
        <position position="99"/>
    </location>
    <ligand>
        <name>substrate</name>
    </ligand>
</feature>
<evidence type="ECO:0000256" key="6">
    <source>
        <dbReference type="ARBA" id="ARBA00023239"/>
    </source>
</evidence>
<keyword evidence="6 10" id="KW-0456">Lyase</keyword>
<dbReference type="InterPro" id="IPR010203">
    <property type="entry name" value="RraA"/>
</dbReference>
<comment type="function">
    <text evidence="7 10">Catalyzes the aldol cleavage of 4-hydroxy-4-methyl-2-oxoglutarate (HMG) into 2 molecules of pyruvate. Also contains a secondary oxaloacetate (OAA) decarboxylase activity due to the common pyruvate enolate transition state formed following C-C bond cleavage in the retro-aldol and decarboxylation reactions.</text>
</comment>
<evidence type="ECO:0000256" key="7">
    <source>
        <dbReference type="ARBA" id="ARBA00025046"/>
    </source>
</evidence>
<dbReference type="HOGENOM" id="CLU_072626_4_0_11"/>
<evidence type="ECO:0000256" key="3">
    <source>
        <dbReference type="ARBA" id="ARBA00008621"/>
    </source>
</evidence>
<dbReference type="PANTHER" id="PTHR33254:SF4">
    <property type="entry name" value="4-HYDROXY-4-METHYL-2-OXOGLUTARATE ALDOLASE 3-RELATED"/>
    <property type="match status" value="1"/>
</dbReference>
<keyword evidence="5 9" id="KW-0479">Metal-binding</keyword>
<name>A0A097IEM8_9CORY</name>
<evidence type="ECO:0000256" key="9">
    <source>
        <dbReference type="PIRSR" id="PIRSR605493-1"/>
    </source>
</evidence>
<reference evidence="11 12" key="1">
    <citation type="submission" date="2013-09" db="EMBL/GenBank/DDBJ databases">
        <title>Complete genome sequence of Corynebacterium doosanense CAU 212(T) (=DSM 45436(T)), isolated from activated sludge.</title>
        <authorList>
            <person name="Schaffert L."/>
            <person name="Albersmeier A."/>
            <person name="Kalinowski J."/>
            <person name="Ruckert C."/>
        </authorList>
    </citation>
    <scope>NUCLEOTIDE SEQUENCE [LARGE SCALE GENOMIC DNA]</scope>
    <source>
        <strain evidence="11 12">CAU 212</strain>
    </source>
</reference>
<evidence type="ECO:0000256" key="2">
    <source>
        <dbReference type="ARBA" id="ARBA00001968"/>
    </source>
</evidence>
<dbReference type="GO" id="GO:0008428">
    <property type="term" value="F:ribonuclease inhibitor activity"/>
    <property type="evidence" value="ECO:0007669"/>
    <property type="project" value="InterPro"/>
</dbReference>
<evidence type="ECO:0000256" key="5">
    <source>
        <dbReference type="ARBA" id="ARBA00022723"/>
    </source>
</evidence>
<evidence type="ECO:0000313" key="11">
    <source>
        <dbReference type="EMBL" id="AIT60597.1"/>
    </source>
</evidence>
<dbReference type="InterPro" id="IPR036704">
    <property type="entry name" value="RraA/RraA-like_sf"/>
</dbReference>
<dbReference type="GO" id="GO:0046872">
    <property type="term" value="F:metal ion binding"/>
    <property type="evidence" value="ECO:0007669"/>
    <property type="project" value="UniProtKB-KW"/>
</dbReference>
<evidence type="ECO:0000313" key="12">
    <source>
        <dbReference type="Proteomes" id="UP000029914"/>
    </source>
</evidence>
<dbReference type="InterPro" id="IPR005493">
    <property type="entry name" value="RraA/RraA-like"/>
</dbReference>
<dbReference type="RefSeq" id="WP_018021887.1">
    <property type="nucleotide sequence ID" value="NZ_AQUX01000004.1"/>
</dbReference>
<gene>
    <name evidence="11" type="ORF">CDOO_04530</name>
</gene>
<accession>A0A097IEM8</accession>
<dbReference type="CDD" id="cd16841">
    <property type="entry name" value="RraA_family"/>
    <property type="match status" value="1"/>
</dbReference>
<dbReference type="PANTHER" id="PTHR33254">
    <property type="entry name" value="4-HYDROXY-4-METHYL-2-OXOGLUTARATE ALDOLASE 3-RELATED"/>
    <property type="match status" value="1"/>
</dbReference>
<comment type="subunit">
    <text evidence="4 10">Homotrimer.</text>
</comment>
<evidence type="ECO:0000256" key="4">
    <source>
        <dbReference type="ARBA" id="ARBA00011233"/>
    </source>
</evidence>
<evidence type="ECO:0000256" key="8">
    <source>
        <dbReference type="ARBA" id="ARBA00047973"/>
    </source>
</evidence>
<dbReference type="NCBIfam" id="NF006875">
    <property type="entry name" value="PRK09372.1"/>
    <property type="match status" value="1"/>
</dbReference>